<keyword evidence="3" id="KW-1133">Transmembrane helix</keyword>
<keyword evidence="3" id="KW-0472">Membrane</keyword>
<evidence type="ECO:0000256" key="2">
    <source>
        <dbReference type="SAM" id="MobiDB-lite"/>
    </source>
</evidence>
<keyword evidence="3" id="KW-0812">Transmembrane</keyword>
<evidence type="ECO:0000256" key="1">
    <source>
        <dbReference type="SAM" id="Coils"/>
    </source>
</evidence>
<keyword evidence="5" id="KW-1185">Reference proteome</keyword>
<dbReference type="Proteomes" id="UP001527925">
    <property type="component" value="Unassembled WGS sequence"/>
</dbReference>
<gene>
    <name evidence="4" type="ORF">HK105_205136</name>
</gene>
<name>A0ABR4N723_9FUNG</name>
<reference evidence="4 5" key="1">
    <citation type="submission" date="2023-09" db="EMBL/GenBank/DDBJ databases">
        <title>Pangenome analysis of Batrachochytrium dendrobatidis and related Chytrids.</title>
        <authorList>
            <person name="Yacoub M.N."/>
            <person name="Stajich J.E."/>
            <person name="James T.Y."/>
        </authorList>
    </citation>
    <scope>NUCLEOTIDE SEQUENCE [LARGE SCALE GENOMIC DNA]</scope>
    <source>
        <strain evidence="4 5">JEL0888</strain>
    </source>
</reference>
<organism evidence="4 5">
    <name type="scientific">Polyrhizophydium stewartii</name>
    <dbReference type="NCBI Taxonomy" id="2732419"/>
    <lineage>
        <taxon>Eukaryota</taxon>
        <taxon>Fungi</taxon>
        <taxon>Fungi incertae sedis</taxon>
        <taxon>Chytridiomycota</taxon>
        <taxon>Chytridiomycota incertae sedis</taxon>
        <taxon>Chytridiomycetes</taxon>
        <taxon>Rhizophydiales</taxon>
        <taxon>Rhizophydiales incertae sedis</taxon>
        <taxon>Polyrhizophydium</taxon>
    </lineage>
</organism>
<feature type="transmembrane region" description="Helical" evidence="3">
    <location>
        <begin position="38"/>
        <end position="60"/>
    </location>
</feature>
<evidence type="ECO:0000256" key="3">
    <source>
        <dbReference type="SAM" id="Phobius"/>
    </source>
</evidence>
<feature type="compositionally biased region" description="Polar residues" evidence="2">
    <location>
        <begin position="1"/>
        <end position="10"/>
    </location>
</feature>
<dbReference type="PANTHER" id="PTHR41390">
    <property type="entry name" value="CHROMOSOME 7, WHOLE GENOME SHOTGUN SEQUENCE"/>
    <property type="match status" value="1"/>
</dbReference>
<protein>
    <submittedName>
        <fullName evidence="4">Uncharacterized protein</fullName>
    </submittedName>
</protein>
<feature type="transmembrane region" description="Helical" evidence="3">
    <location>
        <begin position="138"/>
        <end position="159"/>
    </location>
</feature>
<sequence length="330" mass="35187">MLNAAQPTNSAPVQAPPAQPAPDVAEAVERLSRPSARIAAQSVLTAGVMGAAGGAVAGGIQGVSLSAAAFGMGINWLVMTTPFFVFRESTLQYRYWRNALGGVESLSRKDRDDMIATTTAGLATGAMAGYIWRGPLAIPSGALMYACVAAAGQAGISWLRNVRLEAAVAEMRKQSASAAASPSLHPDGSSNIVNNGVTKTPDDAGLYNIRPAADAGLAAKTAWLQNRWRDVETEDLSMQSRPATEWDPFGDLMQWILGGIRARLDLDPKWSSPLFNAFDIDHRKTLNVKISILELQVRELRDEIGRIERTSGRSVRELLGQDACADSPGK</sequence>
<evidence type="ECO:0000313" key="4">
    <source>
        <dbReference type="EMBL" id="KAL2915271.1"/>
    </source>
</evidence>
<feature type="transmembrane region" description="Helical" evidence="3">
    <location>
        <begin position="114"/>
        <end position="132"/>
    </location>
</feature>
<dbReference type="PANTHER" id="PTHR41390:SF1">
    <property type="entry name" value="NADH-UBIQUINONE OXIDOREDUCTASE 213 KDA SUBUNIT"/>
    <property type="match status" value="1"/>
</dbReference>
<feature type="transmembrane region" description="Helical" evidence="3">
    <location>
        <begin position="66"/>
        <end position="86"/>
    </location>
</feature>
<dbReference type="EMBL" id="JADGIZ020000025">
    <property type="protein sequence ID" value="KAL2915271.1"/>
    <property type="molecule type" value="Genomic_DNA"/>
</dbReference>
<feature type="region of interest" description="Disordered" evidence="2">
    <location>
        <begin position="1"/>
        <end position="22"/>
    </location>
</feature>
<evidence type="ECO:0000313" key="5">
    <source>
        <dbReference type="Proteomes" id="UP001527925"/>
    </source>
</evidence>
<proteinExistence type="predicted"/>
<accession>A0ABR4N723</accession>
<feature type="coiled-coil region" evidence="1">
    <location>
        <begin position="283"/>
        <end position="310"/>
    </location>
</feature>
<comment type="caution">
    <text evidence="4">The sequence shown here is derived from an EMBL/GenBank/DDBJ whole genome shotgun (WGS) entry which is preliminary data.</text>
</comment>
<keyword evidence="1" id="KW-0175">Coiled coil</keyword>